<dbReference type="VEuPathDB" id="VectorBase:AMAM009108"/>
<feature type="compositionally biased region" description="Acidic residues" evidence="1">
    <location>
        <begin position="1"/>
        <end position="12"/>
    </location>
</feature>
<reference evidence="2" key="2">
    <citation type="submission" date="2020-05" db="UniProtKB">
        <authorList>
            <consortium name="EnsemblMetazoa"/>
        </authorList>
    </citation>
    <scope>IDENTIFICATION</scope>
    <source>
        <strain evidence="2">maculatus3</strain>
    </source>
</reference>
<feature type="region of interest" description="Disordered" evidence="1">
    <location>
        <begin position="220"/>
        <end position="241"/>
    </location>
</feature>
<dbReference type="AlphaFoldDB" id="A0A182SLF5"/>
<sequence length="398" mass="43048">SEEDEDDEDDVAEQEHHRHHHHHQLQDDEDEDCVDGPPIPANGELEQDAKPREIGIGTAKSLIQLYEQSSSATTSSNGAIGKATVTNGPFASVPKDAYFHELPPRRLLLPPPELNAMGGGLTTSRVHQTARSRNPLPSYLLQEGAGELFQQQSPDILDIQQQGLSAGGYPQQQQQQQQSYFDEISFQSHHPLPQLRTVPTMSSYPIPADGFLPPVGLPTPVNHHHPHGHLHLQQQQQQQQEKLLSTRKYINPSSAVSLASTGTPSPEFPLYHQQQQMAAPSTITHQPAYPSSAGTASVIGGHSHAMMTMMAAGRKSVDQLSSNGEDSGYVSGKVSEIHIPSGGASPLLSATASNVLIIPPPASSSSPKHFLPYSHHHHPLVTSMHQRNGATPPHHGSV</sequence>
<protein>
    <submittedName>
        <fullName evidence="2">Uncharacterized protein</fullName>
    </submittedName>
</protein>
<feature type="compositionally biased region" description="Low complexity" evidence="1">
    <location>
        <begin position="231"/>
        <end position="240"/>
    </location>
</feature>
<dbReference type="EnsemblMetazoa" id="AMAM009108-RA">
    <property type="protein sequence ID" value="AMAM009108-PA"/>
    <property type="gene ID" value="AMAM009108"/>
</dbReference>
<organism evidence="2 3">
    <name type="scientific">Anopheles maculatus</name>
    <dbReference type="NCBI Taxonomy" id="74869"/>
    <lineage>
        <taxon>Eukaryota</taxon>
        <taxon>Metazoa</taxon>
        <taxon>Ecdysozoa</taxon>
        <taxon>Arthropoda</taxon>
        <taxon>Hexapoda</taxon>
        <taxon>Insecta</taxon>
        <taxon>Pterygota</taxon>
        <taxon>Neoptera</taxon>
        <taxon>Endopterygota</taxon>
        <taxon>Diptera</taxon>
        <taxon>Nematocera</taxon>
        <taxon>Culicoidea</taxon>
        <taxon>Culicidae</taxon>
        <taxon>Anophelinae</taxon>
        <taxon>Anopheles</taxon>
        <taxon>Anopheles maculatus group</taxon>
    </lineage>
</organism>
<feature type="region of interest" description="Disordered" evidence="1">
    <location>
        <begin position="1"/>
        <end position="53"/>
    </location>
</feature>
<keyword evidence="3" id="KW-1185">Reference proteome</keyword>
<evidence type="ECO:0000256" key="1">
    <source>
        <dbReference type="SAM" id="MobiDB-lite"/>
    </source>
</evidence>
<reference evidence="3" key="1">
    <citation type="submission" date="2013-09" db="EMBL/GenBank/DDBJ databases">
        <title>The Genome Sequence of Anopheles maculatus species B.</title>
        <authorList>
            <consortium name="The Broad Institute Genomics Platform"/>
            <person name="Neafsey D.E."/>
            <person name="Besansky N."/>
            <person name="Howell P."/>
            <person name="Walton C."/>
            <person name="Young S.K."/>
            <person name="Zeng Q."/>
            <person name="Gargeya S."/>
            <person name="Fitzgerald M."/>
            <person name="Haas B."/>
            <person name="Abouelleil A."/>
            <person name="Allen A.W."/>
            <person name="Alvarado L."/>
            <person name="Arachchi H.M."/>
            <person name="Berlin A.M."/>
            <person name="Chapman S.B."/>
            <person name="Gainer-Dewar J."/>
            <person name="Goldberg J."/>
            <person name="Griggs A."/>
            <person name="Gujja S."/>
            <person name="Hansen M."/>
            <person name="Howarth C."/>
            <person name="Imamovic A."/>
            <person name="Ireland A."/>
            <person name="Larimer J."/>
            <person name="McCowan C."/>
            <person name="Murphy C."/>
            <person name="Pearson M."/>
            <person name="Poon T.W."/>
            <person name="Priest M."/>
            <person name="Roberts A."/>
            <person name="Saif S."/>
            <person name="Shea T."/>
            <person name="Sisk P."/>
            <person name="Sykes S."/>
            <person name="Wortman J."/>
            <person name="Nusbaum C."/>
            <person name="Birren B."/>
        </authorList>
    </citation>
    <scope>NUCLEOTIDE SEQUENCE [LARGE SCALE GENOMIC DNA]</scope>
    <source>
        <strain evidence="3">maculatus3</strain>
    </source>
</reference>
<evidence type="ECO:0000313" key="2">
    <source>
        <dbReference type="EnsemblMetazoa" id="AMAM009108-PA"/>
    </source>
</evidence>
<accession>A0A182SLF5</accession>
<dbReference type="Proteomes" id="UP000075901">
    <property type="component" value="Unassembled WGS sequence"/>
</dbReference>
<evidence type="ECO:0000313" key="3">
    <source>
        <dbReference type="Proteomes" id="UP000075901"/>
    </source>
</evidence>
<proteinExistence type="predicted"/>
<name>A0A182SLF5_9DIPT</name>